<dbReference type="EMBL" id="AACUGX010000143">
    <property type="protein sequence ID" value="EAM2417060.1"/>
    <property type="molecule type" value="Genomic_DNA"/>
</dbReference>
<proteinExistence type="predicted"/>
<sequence>KKNRGGFDDIADVETSAKPRENDRLLRFKIANKNKASQKLSESISSSTPATTAPVRKFKR</sequence>
<feature type="compositionally biased region" description="Low complexity" evidence="1">
    <location>
        <begin position="45"/>
        <end position="54"/>
    </location>
</feature>
<feature type="region of interest" description="Disordered" evidence="1">
    <location>
        <begin position="35"/>
        <end position="60"/>
    </location>
</feature>
<evidence type="ECO:0000256" key="1">
    <source>
        <dbReference type="SAM" id="MobiDB-lite"/>
    </source>
</evidence>
<evidence type="ECO:0000313" key="2">
    <source>
        <dbReference type="EMBL" id="EAM2417060.1"/>
    </source>
</evidence>
<protein>
    <submittedName>
        <fullName evidence="2">Uncharacterized protein</fullName>
    </submittedName>
</protein>
<name>A0A5T2FY17_SALER</name>
<feature type="compositionally biased region" description="Polar residues" evidence="1">
    <location>
        <begin position="35"/>
        <end position="44"/>
    </location>
</feature>
<dbReference type="AlphaFoldDB" id="A0A5T2FY17"/>
<reference evidence="2" key="1">
    <citation type="submission" date="2018-09" db="EMBL/GenBank/DDBJ databases">
        <authorList>
            <consortium name="PulseNet: The National Subtyping Network for Foodborne Disease Surveillance"/>
            <person name="Tarr C.L."/>
            <person name="Trees E."/>
            <person name="Katz L.S."/>
            <person name="Carleton-Romer H.A."/>
            <person name="Stroika S."/>
            <person name="Kucerova Z."/>
            <person name="Roache K.F."/>
            <person name="Sabol A.L."/>
            <person name="Besser J."/>
            <person name="Gerner-Smidt P."/>
        </authorList>
    </citation>
    <scope>NUCLEOTIDE SEQUENCE</scope>
    <source>
        <strain evidence="2">PNUSAS054544</strain>
    </source>
</reference>
<feature type="region of interest" description="Disordered" evidence="1">
    <location>
        <begin position="1"/>
        <end position="20"/>
    </location>
</feature>
<feature type="non-terminal residue" evidence="2">
    <location>
        <position position="1"/>
    </location>
</feature>
<gene>
    <name evidence="2" type="ORF">D5S49_22980</name>
</gene>
<comment type="caution">
    <text evidence="2">The sequence shown here is derived from an EMBL/GenBank/DDBJ whole genome shotgun (WGS) entry which is preliminary data.</text>
</comment>
<accession>A0A5T2FY17</accession>
<organism evidence="2">
    <name type="scientific">Salmonella enterica</name>
    <name type="common">Salmonella choleraesuis</name>
    <dbReference type="NCBI Taxonomy" id="28901"/>
    <lineage>
        <taxon>Bacteria</taxon>
        <taxon>Pseudomonadati</taxon>
        <taxon>Pseudomonadota</taxon>
        <taxon>Gammaproteobacteria</taxon>
        <taxon>Enterobacterales</taxon>
        <taxon>Enterobacteriaceae</taxon>
        <taxon>Salmonella</taxon>
    </lineage>
</organism>